<dbReference type="InterPro" id="IPR036420">
    <property type="entry name" value="BRCT_dom_sf"/>
</dbReference>
<proteinExistence type="inferred from homology"/>
<dbReference type="InterPro" id="IPR010994">
    <property type="entry name" value="RuvA_2-like"/>
</dbReference>
<reference evidence="14" key="1">
    <citation type="submission" date="2018-06" db="EMBL/GenBank/DDBJ databases">
        <authorList>
            <person name="Zhirakovskaya E."/>
        </authorList>
    </citation>
    <scope>NUCLEOTIDE SEQUENCE</scope>
</reference>
<dbReference type="SUPFAM" id="SSF52113">
    <property type="entry name" value="BRCT domain"/>
    <property type="match status" value="1"/>
</dbReference>
<keyword evidence="6" id="KW-0479">Metal-binding</keyword>
<dbReference type="HAMAP" id="MF_01588">
    <property type="entry name" value="DNA_ligase_A"/>
    <property type="match status" value="1"/>
</dbReference>
<evidence type="ECO:0000256" key="12">
    <source>
        <dbReference type="ARBA" id="ARBA00034005"/>
    </source>
</evidence>
<evidence type="ECO:0000256" key="4">
    <source>
        <dbReference type="ARBA" id="ARBA00022598"/>
    </source>
</evidence>
<dbReference type="Gene3D" id="1.10.287.610">
    <property type="entry name" value="Helix hairpin bin"/>
    <property type="match status" value="1"/>
</dbReference>
<sequence>MKPELRIEALREQLRYHNHRYYVLDDPEIPDAGYDRLLRELQVLEAEHPQLITPDSPTQRVGAQPLDGFGEVRHEVPMLSLDNSFNDEELGEFDRRVRDRLEIETVEYAAEPKLDGLAVSLLYEDGMLVRGATRGDGSTGEDITQNVRTIPSIPLRLMGEGYPKHLEVRGEVVMPLEGFRKLNERQVAEGNKPFVNPRNAAAGSLRQLDPKLTAQRPLDMYCYGVGLMEGGELPDRHSAILACLRDWGLRVYKGVATVRGLKGCIDYYAKVEKARDTLPFDIDGVVFKVDRLDQQKSMGFVARAPRWAIARKFPAQEELTTVEGIDVQVGRTGAITPVARLKSVFVGGVNVTNATLHNEDEVRRKDVRVGDTVIVRRAGDVIPEVASVVLKNRPKNAKPFVMPTQCPVCGSDIERAEGEAVARCTGGLFCEAQRKEAIKHFASRRAMDIEGLGDKLVEQLVDEKLINNIADLYSLKAETLAGLERMGEKSAVNLVTALDTSKHTTLERFLFALGIREVGEVTARALARAFGASDAKGVSDKERARSDIKRLAKATQEELEAIPDIGPVVAGRIVQFFKQSHNCEVIEKLLDRKPPDTGITWPLQEVASAQPLQGKTYVLTGTLSTLTRNDAKARLQALGAKVAGSVSAKTSAVVAGEKAGSKLARAEKLDVPVLTEEELKRLLEKEERGA</sequence>
<dbReference type="SUPFAM" id="SSF47781">
    <property type="entry name" value="RuvA domain 2-like"/>
    <property type="match status" value="1"/>
</dbReference>
<dbReference type="SMART" id="SM00278">
    <property type="entry name" value="HhH1"/>
    <property type="match status" value="4"/>
</dbReference>
<evidence type="ECO:0000313" key="14">
    <source>
        <dbReference type="EMBL" id="VAW76516.1"/>
    </source>
</evidence>
<evidence type="ECO:0000259" key="13">
    <source>
        <dbReference type="PROSITE" id="PS50172"/>
    </source>
</evidence>
<dbReference type="GO" id="GO:0046872">
    <property type="term" value="F:metal ion binding"/>
    <property type="evidence" value="ECO:0007669"/>
    <property type="project" value="UniProtKB-KW"/>
</dbReference>
<dbReference type="FunFam" id="1.10.287.610:FF:000002">
    <property type="entry name" value="DNA ligase"/>
    <property type="match status" value="1"/>
</dbReference>
<keyword evidence="9" id="KW-0460">Magnesium</keyword>
<dbReference type="InterPro" id="IPR041663">
    <property type="entry name" value="DisA/LigA_HHH"/>
</dbReference>
<dbReference type="PIRSF" id="PIRSF001604">
    <property type="entry name" value="LigA"/>
    <property type="match status" value="1"/>
</dbReference>
<dbReference type="InterPro" id="IPR003583">
    <property type="entry name" value="Hlx-hairpin-Hlx_DNA-bd_motif"/>
</dbReference>
<evidence type="ECO:0000256" key="3">
    <source>
        <dbReference type="ARBA" id="ARBA00012722"/>
    </source>
</evidence>
<dbReference type="InterPro" id="IPR013840">
    <property type="entry name" value="DNAligase_N"/>
</dbReference>
<keyword evidence="7" id="KW-0227">DNA damage</keyword>
<dbReference type="FunFam" id="6.20.10.30:FF:000001">
    <property type="entry name" value="DNA ligase"/>
    <property type="match status" value="1"/>
</dbReference>
<dbReference type="GO" id="GO:0005829">
    <property type="term" value="C:cytosol"/>
    <property type="evidence" value="ECO:0007669"/>
    <property type="project" value="TreeGrafter"/>
</dbReference>
<dbReference type="FunFam" id="2.40.50.140:FF:000012">
    <property type="entry name" value="DNA ligase"/>
    <property type="match status" value="1"/>
</dbReference>
<dbReference type="Gene3D" id="6.20.10.30">
    <property type="match status" value="1"/>
</dbReference>
<dbReference type="PROSITE" id="PS50172">
    <property type="entry name" value="BRCT"/>
    <property type="match status" value="1"/>
</dbReference>
<dbReference type="Pfam" id="PF03119">
    <property type="entry name" value="DNA_ligase_ZBD"/>
    <property type="match status" value="1"/>
</dbReference>
<dbReference type="NCBIfam" id="NF005932">
    <property type="entry name" value="PRK07956.1"/>
    <property type="match status" value="1"/>
</dbReference>
<dbReference type="SMART" id="SM00532">
    <property type="entry name" value="LIGANc"/>
    <property type="match status" value="1"/>
</dbReference>
<dbReference type="GO" id="GO:0006281">
    <property type="term" value="P:DNA repair"/>
    <property type="evidence" value="ECO:0007669"/>
    <property type="project" value="UniProtKB-KW"/>
</dbReference>
<dbReference type="CDD" id="cd00114">
    <property type="entry name" value="LIGANc"/>
    <property type="match status" value="1"/>
</dbReference>
<dbReference type="Pfam" id="PF12826">
    <property type="entry name" value="HHH_2"/>
    <property type="match status" value="2"/>
</dbReference>
<dbReference type="AlphaFoldDB" id="A0A3B0Z742"/>
<comment type="function">
    <text evidence="2">DNA ligase that catalyzes the formation of phosphodiester linkages between 5'-phosphoryl and 3'-hydroxyl groups in double-stranded DNA using NAD as a coenzyme and as the energy source for the reaction. It is essential for DNA replication and repair of damaged DNA.</text>
</comment>
<dbReference type="InterPro" id="IPR012340">
    <property type="entry name" value="NA-bd_OB-fold"/>
</dbReference>
<dbReference type="SUPFAM" id="SSF50249">
    <property type="entry name" value="Nucleic acid-binding proteins"/>
    <property type="match status" value="1"/>
</dbReference>
<dbReference type="NCBIfam" id="TIGR00575">
    <property type="entry name" value="dnlj"/>
    <property type="match status" value="1"/>
</dbReference>
<dbReference type="Gene3D" id="1.10.150.20">
    <property type="entry name" value="5' to 3' exonuclease, C-terminal subdomain"/>
    <property type="match status" value="2"/>
</dbReference>
<comment type="cofactor">
    <cofactor evidence="1">
        <name>Mg(2+)</name>
        <dbReference type="ChEBI" id="CHEBI:18420"/>
    </cofactor>
</comment>
<dbReference type="CDD" id="cd17748">
    <property type="entry name" value="BRCT_DNA_ligase_like"/>
    <property type="match status" value="1"/>
</dbReference>
<feature type="domain" description="BRCT" evidence="13">
    <location>
        <begin position="607"/>
        <end position="690"/>
    </location>
</feature>
<dbReference type="SMART" id="SM00292">
    <property type="entry name" value="BRCT"/>
    <property type="match status" value="1"/>
</dbReference>
<evidence type="ECO:0000256" key="11">
    <source>
        <dbReference type="ARBA" id="ARBA00023204"/>
    </source>
</evidence>
<dbReference type="InterPro" id="IPR004149">
    <property type="entry name" value="Znf_DNAligase_C4"/>
</dbReference>
<dbReference type="FunFam" id="3.30.470.30:FF:000001">
    <property type="entry name" value="DNA ligase"/>
    <property type="match status" value="1"/>
</dbReference>
<evidence type="ECO:0000256" key="6">
    <source>
        <dbReference type="ARBA" id="ARBA00022723"/>
    </source>
</evidence>
<evidence type="ECO:0000256" key="1">
    <source>
        <dbReference type="ARBA" id="ARBA00001946"/>
    </source>
</evidence>
<dbReference type="Gene3D" id="3.30.470.30">
    <property type="entry name" value="DNA ligase/mRNA capping enzyme"/>
    <property type="match status" value="1"/>
</dbReference>
<evidence type="ECO:0000256" key="8">
    <source>
        <dbReference type="ARBA" id="ARBA00022833"/>
    </source>
</evidence>
<comment type="catalytic activity">
    <reaction evidence="12">
        <text>NAD(+) + (deoxyribonucleotide)n-3'-hydroxyl + 5'-phospho-(deoxyribonucleotide)m = (deoxyribonucleotide)n+m + AMP + beta-nicotinamide D-nucleotide.</text>
        <dbReference type="EC" id="6.5.1.2"/>
    </reaction>
</comment>
<dbReference type="PANTHER" id="PTHR23389">
    <property type="entry name" value="CHROMOSOME TRANSMISSION FIDELITY FACTOR 18"/>
    <property type="match status" value="1"/>
</dbReference>
<evidence type="ECO:0000256" key="5">
    <source>
        <dbReference type="ARBA" id="ARBA00022705"/>
    </source>
</evidence>
<accession>A0A3B0Z742</accession>
<evidence type="ECO:0000256" key="9">
    <source>
        <dbReference type="ARBA" id="ARBA00022842"/>
    </source>
</evidence>
<dbReference type="GO" id="GO:0006260">
    <property type="term" value="P:DNA replication"/>
    <property type="evidence" value="ECO:0007669"/>
    <property type="project" value="UniProtKB-KW"/>
</dbReference>
<dbReference type="InterPro" id="IPR004150">
    <property type="entry name" value="NAD_DNA_ligase_OB"/>
</dbReference>
<keyword evidence="5" id="KW-0235">DNA replication</keyword>
<keyword evidence="4 14" id="KW-0436">Ligase</keyword>
<dbReference type="EC" id="6.5.1.2" evidence="3"/>
<dbReference type="Pfam" id="PF03120">
    <property type="entry name" value="OB_DNA_ligase"/>
    <property type="match status" value="1"/>
</dbReference>
<dbReference type="EMBL" id="UOFN01000061">
    <property type="protein sequence ID" value="VAW76516.1"/>
    <property type="molecule type" value="Genomic_DNA"/>
</dbReference>
<dbReference type="InterPro" id="IPR013839">
    <property type="entry name" value="DNAligase_adenylation"/>
</dbReference>
<dbReference type="Gene3D" id="2.40.50.140">
    <property type="entry name" value="Nucleic acid-binding proteins"/>
    <property type="match status" value="1"/>
</dbReference>
<dbReference type="FunFam" id="1.10.150.20:FF:000007">
    <property type="entry name" value="DNA ligase"/>
    <property type="match status" value="1"/>
</dbReference>
<evidence type="ECO:0000256" key="2">
    <source>
        <dbReference type="ARBA" id="ARBA00004067"/>
    </source>
</evidence>
<name>A0A3B0Z742_9ZZZZ</name>
<evidence type="ECO:0000256" key="10">
    <source>
        <dbReference type="ARBA" id="ARBA00023027"/>
    </source>
</evidence>
<organism evidence="14">
    <name type="scientific">hydrothermal vent metagenome</name>
    <dbReference type="NCBI Taxonomy" id="652676"/>
    <lineage>
        <taxon>unclassified sequences</taxon>
        <taxon>metagenomes</taxon>
        <taxon>ecological metagenomes</taxon>
    </lineage>
</organism>
<dbReference type="SUPFAM" id="SSF56091">
    <property type="entry name" value="DNA ligase/mRNA capping enzyme, catalytic domain"/>
    <property type="match status" value="1"/>
</dbReference>
<keyword evidence="10" id="KW-0520">NAD</keyword>
<dbReference type="PANTHER" id="PTHR23389:SF9">
    <property type="entry name" value="DNA LIGASE"/>
    <property type="match status" value="1"/>
</dbReference>
<dbReference type="GO" id="GO:0003911">
    <property type="term" value="F:DNA ligase (NAD+) activity"/>
    <property type="evidence" value="ECO:0007669"/>
    <property type="project" value="UniProtKB-EC"/>
</dbReference>
<dbReference type="InterPro" id="IPR033136">
    <property type="entry name" value="DNA_ligase_CS"/>
</dbReference>
<dbReference type="InterPro" id="IPR001357">
    <property type="entry name" value="BRCT_dom"/>
</dbReference>
<dbReference type="InterPro" id="IPR001679">
    <property type="entry name" value="DNA_ligase"/>
</dbReference>
<dbReference type="PROSITE" id="PS01056">
    <property type="entry name" value="DNA_LIGASE_N2"/>
    <property type="match status" value="1"/>
</dbReference>
<dbReference type="Pfam" id="PF01653">
    <property type="entry name" value="DNA_ligase_aden"/>
    <property type="match status" value="1"/>
</dbReference>
<dbReference type="PROSITE" id="PS01055">
    <property type="entry name" value="DNA_LIGASE_N1"/>
    <property type="match status" value="1"/>
</dbReference>
<keyword evidence="11" id="KW-0234">DNA repair</keyword>
<gene>
    <name evidence="14" type="ORF">MNBD_GAMMA15-411</name>
</gene>
<protein>
    <recommendedName>
        <fullName evidence="3">DNA ligase (NAD(+))</fullName>
        <ecNumber evidence="3">6.5.1.2</ecNumber>
    </recommendedName>
</protein>
<dbReference type="InterPro" id="IPR018239">
    <property type="entry name" value="DNA_ligase_AS"/>
</dbReference>
<dbReference type="Pfam" id="PF14520">
    <property type="entry name" value="HHH_5"/>
    <property type="match status" value="1"/>
</dbReference>
<dbReference type="Gene3D" id="3.40.50.10190">
    <property type="entry name" value="BRCT domain"/>
    <property type="match status" value="1"/>
</dbReference>
<keyword evidence="8" id="KW-0862">Zinc</keyword>
<dbReference type="GO" id="GO:0003677">
    <property type="term" value="F:DNA binding"/>
    <property type="evidence" value="ECO:0007669"/>
    <property type="project" value="InterPro"/>
</dbReference>
<dbReference type="Pfam" id="PF00533">
    <property type="entry name" value="BRCT"/>
    <property type="match status" value="1"/>
</dbReference>
<evidence type="ECO:0000256" key="7">
    <source>
        <dbReference type="ARBA" id="ARBA00022763"/>
    </source>
</evidence>